<evidence type="ECO:0000313" key="1">
    <source>
        <dbReference type="EMBL" id="KAJ8682613.1"/>
    </source>
</evidence>
<keyword evidence="2" id="KW-1185">Reference proteome</keyword>
<gene>
    <name evidence="1" type="ORF">QAD02_018405</name>
</gene>
<organism evidence="1 2">
    <name type="scientific">Eretmocerus hayati</name>
    <dbReference type="NCBI Taxonomy" id="131215"/>
    <lineage>
        <taxon>Eukaryota</taxon>
        <taxon>Metazoa</taxon>
        <taxon>Ecdysozoa</taxon>
        <taxon>Arthropoda</taxon>
        <taxon>Hexapoda</taxon>
        <taxon>Insecta</taxon>
        <taxon>Pterygota</taxon>
        <taxon>Neoptera</taxon>
        <taxon>Endopterygota</taxon>
        <taxon>Hymenoptera</taxon>
        <taxon>Apocrita</taxon>
        <taxon>Proctotrupomorpha</taxon>
        <taxon>Chalcidoidea</taxon>
        <taxon>Aphelinidae</taxon>
        <taxon>Aphelininae</taxon>
        <taxon>Eretmocerus</taxon>
    </lineage>
</organism>
<evidence type="ECO:0000313" key="2">
    <source>
        <dbReference type="Proteomes" id="UP001239111"/>
    </source>
</evidence>
<name>A0ACC2PGL8_9HYME</name>
<accession>A0ACC2PGL8</accession>
<dbReference type="Proteomes" id="UP001239111">
    <property type="component" value="Chromosome 1"/>
</dbReference>
<comment type="caution">
    <text evidence="1">The sequence shown here is derived from an EMBL/GenBank/DDBJ whole genome shotgun (WGS) entry which is preliminary data.</text>
</comment>
<reference evidence="1" key="1">
    <citation type="submission" date="2023-04" db="EMBL/GenBank/DDBJ databases">
        <title>A chromosome-level genome assembly of the parasitoid wasp Eretmocerus hayati.</title>
        <authorList>
            <person name="Zhong Y."/>
            <person name="Liu S."/>
            <person name="Liu Y."/>
        </authorList>
    </citation>
    <scope>NUCLEOTIDE SEQUENCE</scope>
    <source>
        <strain evidence="1">ZJU_SS_LIU_2023</strain>
    </source>
</reference>
<protein>
    <submittedName>
        <fullName evidence="1">Uncharacterized protein</fullName>
    </submittedName>
</protein>
<dbReference type="EMBL" id="CM056741">
    <property type="protein sequence ID" value="KAJ8682613.1"/>
    <property type="molecule type" value="Genomic_DNA"/>
</dbReference>
<proteinExistence type="predicted"/>
<sequence length="106" mass="11467">MGPTEEGHLDIGAPDQGPTEVDSDEPIVLEFRRRGAATNSPTASTANGNHTTVITNTKVRESSSDSDVSVVWCKLPEPPKWPFGQGSGTNRADVSYPVIDYRFTTF</sequence>